<dbReference type="Pfam" id="PF02687">
    <property type="entry name" value="FtsX"/>
    <property type="match status" value="1"/>
</dbReference>
<evidence type="ECO:0000313" key="10">
    <source>
        <dbReference type="Proteomes" id="UP001212498"/>
    </source>
</evidence>
<organism evidence="9 10">
    <name type="scientific">Nonomuraea ferruginea</name>
    <dbReference type="NCBI Taxonomy" id="46174"/>
    <lineage>
        <taxon>Bacteria</taxon>
        <taxon>Bacillati</taxon>
        <taxon>Actinomycetota</taxon>
        <taxon>Actinomycetes</taxon>
        <taxon>Streptosporangiales</taxon>
        <taxon>Streptosporangiaceae</taxon>
        <taxon>Nonomuraea</taxon>
    </lineage>
</organism>
<evidence type="ECO:0000256" key="2">
    <source>
        <dbReference type="ARBA" id="ARBA00022475"/>
    </source>
</evidence>
<evidence type="ECO:0000256" key="5">
    <source>
        <dbReference type="ARBA" id="ARBA00023136"/>
    </source>
</evidence>
<evidence type="ECO:0000256" key="7">
    <source>
        <dbReference type="SAM" id="Phobius"/>
    </source>
</evidence>
<evidence type="ECO:0000256" key="4">
    <source>
        <dbReference type="ARBA" id="ARBA00022989"/>
    </source>
</evidence>
<keyword evidence="5 7" id="KW-0472">Membrane</keyword>
<feature type="domain" description="ABC3 transporter permease C-terminal" evidence="8">
    <location>
        <begin position="278"/>
        <end position="396"/>
    </location>
</feature>
<dbReference type="PANTHER" id="PTHR30572:SF4">
    <property type="entry name" value="ABC TRANSPORTER PERMEASE YTRF"/>
    <property type="match status" value="1"/>
</dbReference>
<feature type="transmembrane region" description="Helical" evidence="7">
    <location>
        <begin position="796"/>
        <end position="826"/>
    </location>
</feature>
<evidence type="ECO:0000313" key="9">
    <source>
        <dbReference type="EMBL" id="MDA0646859.1"/>
    </source>
</evidence>
<feature type="transmembrane region" description="Helical" evidence="7">
    <location>
        <begin position="521"/>
        <end position="541"/>
    </location>
</feature>
<comment type="subcellular location">
    <subcellularLocation>
        <location evidence="1">Cell membrane</location>
        <topology evidence="1">Multi-pass membrane protein</topology>
    </subcellularLocation>
</comment>
<gene>
    <name evidence="9" type="ORF">OUY24_40065</name>
</gene>
<dbReference type="Proteomes" id="UP001212498">
    <property type="component" value="Unassembled WGS sequence"/>
</dbReference>
<evidence type="ECO:0000256" key="6">
    <source>
        <dbReference type="ARBA" id="ARBA00038076"/>
    </source>
</evidence>
<feature type="transmembrane region" description="Helical" evidence="7">
    <location>
        <begin position="320"/>
        <end position="349"/>
    </location>
</feature>
<dbReference type="InterPro" id="IPR050250">
    <property type="entry name" value="Macrolide_Exporter_MacB"/>
</dbReference>
<evidence type="ECO:0000256" key="3">
    <source>
        <dbReference type="ARBA" id="ARBA00022692"/>
    </source>
</evidence>
<feature type="transmembrane region" description="Helical" evidence="7">
    <location>
        <begin position="750"/>
        <end position="775"/>
    </location>
</feature>
<reference evidence="9 10" key="1">
    <citation type="submission" date="2022-11" db="EMBL/GenBank/DDBJ databases">
        <title>Nonomuraea corallina sp. nov., a new species of the genus Nonomuraea isolated from sea side sediment in Thai sea.</title>
        <authorList>
            <person name="Ngamcharungchit C."/>
            <person name="Matsumoto A."/>
            <person name="Suriyachadkun C."/>
            <person name="Panbangred W."/>
            <person name="Inahashi Y."/>
            <person name="Intra B."/>
        </authorList>
    </citation>
    <scope>NUCLEOTIDE SEQUENCE [LARGE SCALE GENOMIC DNA]</scope>
    <source>
        <strain evidence="9 10">DSM 43553</strain>
    </source>
</reference>
<dbReference type="InterPro" id="IPR003838">
    <property type="entry name" value="ABC3_permease_C"/>
</dbReference>
<evidence type="ECO:0000256" key="1">
    <source>
        <dbReference type="ARBA" id="ARBA00004651"/>
    </source>
</evidence>
<keyword evidence="3 7" id="KW-0812">Transmembrane</keyword>
<dbReference type="PANTHER" id="PTHR30572">
    <property type="entry name" value="MEMBRANE COMPONENT OF TRANSPORTER-RELATED"/>
    <property type="match status" value="1"/>
</dbReference>
<feature type="transmembrane region" description="Helical" evidence="7">
    <location>
        <begin position="471"/>
        <end position="500"/>
    </location>
</feature>
<accession>A0ABT4TBT1</accession>
<protein>
    <submittedName>
        <fullName evidence="9">ABC transporter permease</fullName>
    </submittedName>
</protein>
<keyword evidence="2" id="KW-1003">Cell membrane</keyword>
<keyword evidence="10" id="KW-1185">Reference proteome</keyword>
<sequence>MSAFLAALRLSRREALRAKGRTALVMAMIGLPVLVFTALLTYDATVDVAPGEDITAELGAADARIVTTAHDGRVSQPVHGWFMLAAEGPATDGTVRTADEVTALLDARLIPYDVGSVEIRDTDRYHEVSALELDLRDPMTQGIRLLAEGRFPASADEVAVTPALARGSGLRVGDTITVTARDRRVRVVGVVEHPHNVEIQEVVGLQHTLLLDKRGGHGPGWLADSARPVLWEDVQRLNGIGMLVTSRAVLTGPPVAGAYGDPFDRALGAPALMTLAAMAVLVVMEMALLTGPAFAVGLRRRRRELALIAAQGGSARHLKVIVLADGLVLGGVAALLGAALGTGGTLALMPLLKRLLGQSGPADVPWGPVLGVTALGVAGALVAALVPAVSAGRQDPARVLADREESAGAGVVARRARRFGVINPRGARRPALAGSRRGRLPVLAGLLLVGGLAVTVYALRGGRPYGVIADAFLLPAGVLVVLGLVALIPVMVTALGGLAARLPLPLRLAVRDAARHRTRTASAAAAVMAATMGAVTLGIGVESSITVALTTHRAQQPPDTLRIAARQVDDRGWADLRAAAAKALPGVPLVPAGKAFDGEGRAVQILADENPRIGYFLVDPPIGDARLLAFFQGRPDPRAAEALADGKAVVFDPALLQNGTLALQLTADGGGGGSLVRIPAVAAASGDPGRTGVVIPPAALEKAGYTVAERVLYATHRSADVQRLQRQLSMPSARADVAVLDREAPSTLGMFWWVFGLALLLSLGGTLAATGLAAADLRRDLDIVSAVGGPPRTRRAILAAQAGFIAGIGALVGAAGGAVMGAAMAVPLTRERQPLGALDGLGPAVIAVPWAATALVVLGPPLLAALVAGLVTRSRQGPPGRRFA</sequence>
<feature type="transmembrane region" description="Helical" evidence="7">
    <location>
        <begin position="272"/>
        <end position="299"/>
    </location>
</feature>
<dbReference type="RefSeq" id="WP_271280018.1">
    <property type="nucleotide sequence ID" value="NZ_BAABFD010000011.1"/>
</dbReference>
<feature type="transmembrane region" description="Helical" evidence="7">
    <location>
        <begin position="369"/>
        <end position="389"/>
    </location>
</feature>
<feature type="transmembrane region" description="Helical" evidence="7">
    <location>
        <begin position="846"/>
        <end position="872"/>
    </location>
</feature>
<name>A0ABT4TBT1_9ACTN</name>
<feature type="transmembrane region" description="Helical" evidence="7">
    <location>
        <begin position="438"/>
        <end position="459"/>
    </location>
</feature>
<comment type="similarity">
    <text evidence="6">Belongs to the ABC-4 integral membrane protein family.</text>
</comment>
<keyword evidence="4 7" id="KW-1133">Transmembrane helix</keyword>
<dbReference type="EMBL" id="JAPNUD010000232">
    <property type="protein sequence ID" value="MDA0646859.1"/>
    <property type="molecule type" value="Genomic_DNA"/>
</dbReference>
<feature type="transmembrane region" description="Helical" evidence="7">
    <location>
        <begin position="21"/>
        <end position="42"/>
    </location>
</feature>
<evidence type="ECO:0000259" key="8">
    <source>
        <dbReference type="Pfam" id="PF02687"/>
    </source>
</evidence>
<comment type="caution">
    <text evidence="9">The sequence shown here is derived from an EMBL/GenBank/DDBJ whole genome shotgun (WGS) entry which is preliminary data.</text>
</comment>
<proteinExistence type="inferred from homology"/>